<dbReference type="Proteomes" id="UP000593567">
    <property type="component" value="Unassembled WGS sequence"/>
</dbReference>
<proteinExistence type="predicted"/>
<keyword evidence="2" id="KW-1185">Reference proteome</keyword>
<reference evidence="1" key="1">
    <citation type="submission" date="2020-06" db="EMBL/GenBank/DDBJ databases">
        <title>Draft genome of Bugula neritina, a colonial animal packing powerful symbionts and potential medicines.</title>
        <authorList>
            <person name="Rayko M."/>
        </authorList>
    </citation>
    <scope>NUCLEOTIDE SEQUENCE [LARGE SCALE GENOMIC DNA]</scope>
    <source>
        <strain evidence="1">Kwan_BN1</strain>
    </source>
</reference>
<protein>
    <submittedName>
        <fullName evidence="1">Uncharacterized protein</fullName>
    </submittedName>
</protein>
<evidence type="ECO:0000313" key="2">
    <source>
        <dbReference type="Proteomes" id="UP000593567"/>
    </source>
</evidence>
<comment type="caution">
    <text evidence="1">The sequence shown here is derived from an EMBL/GenBank/DDBJ whole genome shotgun (WGS) entry which is preliminary data.</text>
</comment>
<dbReference type="EMBL" id="VXIV02000122">
    <property type="protein sequence ID" value="KAF6040601.1"/>
    <property type="molecule type" value="Genomic_DNA"/>
</dbReference>
<gene>
    <name evidence="1" type="ORF">EB796_001092</name>
</gene>
<accession>A0A7J7KQZ3</accession>
<name>A0A7J7KQZ3_BUGNE</name>
<organism evidence="1 2">
    <name type="scientific">Bugula neritina</name>
    <name type="common">Brown bryozoan</name>
    <name type="synonym">Sertularia neritina</name>
    <dbReference type="NCBI Taxonomy" id="10212"/>
    <lineage>
        <taxon>Eukaryota</taxon>
        <taxon>Metazoa</taxon>
        <taxon>Spiralia</taxon>
        <taxon>Lophotrochozoa</taxon>
        <taxon>Bryozoa</taxon>
        <taxon>Gymnolaemata</taxon>
        <taxon>Cheilostomatida</taxon>
        <taxon>Flustrina</taxon>
        <taxon>Buguloidea</taxon>
        <taxon>Bugulidae</taxon>
        <taxon>Bugula</taxon>
    </lineage>
</organism>
<dbReference type="AlphaFoldDB" id="A0A7J7KQZ3"/>
<sequence>MNIYLCICESHNVTVYLDPGQSKTNYTLPGCSYTAAYLSEGSYIFYGHCSVYNINVLKSPIVRRLMFVSRYDVSCMHVENAYNRQTLVPSISQQKGNLQTICAPDCNMSAEIETWYKCDNDELTVYWPTDKTFSVVTKEVPNKLKEDLREKLVGQETEYSNVKFQAPRNRTIEARANVEGERIHFLLFSECADTTLTYNSADDLCS</sequence>
<evidence type="ECO:0000313" key="1">
    <source>
        <dbReference type="EMBL" id="KAF6040601.1"/>
    </source>
</evidence>